<dbReference type="GO" id="GO:0005525">
    <property type="term" value="F:GTP binding"/>
    <property type="evidence" value="ECO:0000318"/>
    <property type="project" value="GO_Central"/>
</dbReference>
<dbReference type="FunFam" id="3.40.50.300:FF:000927">
    <property type="entry name" value="Septum-promoting GTP-binding protein 1"/>
    <property type="match status" value="1"/>
</dbReference>
<dbReference type="OrthoDB" id="6585768at2759"/>
<dbReference type="EMBL" id="PSQE01000004">
    <property type="protein sequence ID" value="RHN60314.1"/>
    <property type="molecule type" value="Genomic_DNA"/>
</dbReference>
<dbReference type="KEGG" id="mtr:11443396"/>
<dbReference type="SUPFAM" id="SSF52540">
    <property type="entry name" value="P-loop containing nucleoside triphosphate hydrolases"/>
    <property type="match status" value="1"/>
</dbReference>
<dbReference type="PIRSF" id="PIRSF037527">
    <property type="entry name" value="Small_GTPase_Tem1"/>
    <property type="match status" value="1"/>
</dbReference>
<dbReference type="Pfam" id="PF00071">
    <property type="entry name" value="Ras"/>
    <property type="match status" value="1"/>
</dbReference>
<reference evidence="4" key="3">
    <citation type="submission" date="2015-04" db="UniProtKB">
        <authorList>
            <consortium name="EnsemblPlants"/>
        </authorList>
    </citation>
    <scope>IDENTIFICATION</scope>
    <source>
        <strain evidence="4">cv. Jemalong A17</strain>
    </source>
</reference>
<dbReference type="PANTHER" id="PTHR47978">
    <property type="match status" value="1"/>
</dbReference>
<evidence type="ECO:0000313" key="3">
    <source>
        <dbReference type="EMBL" id="RHN60314.1"/>
    </source>
</evidence>
<dbReference type="Gramene" id="rna22611">
    <property type="protein sequence ID" value="RHN60314.1"/>
    <property type="gene ID" value="gene22611"/>
</dbReference>
<dbReference type="eggNOG" id="KOG1673">
    <property type="taxonomic scope" value="Eukaryota"/>
</dbReference>
<protein>
    <submittedName>
        <fullName evidence="3">Putative small GTPase superfamily, P-loop containing nucleoside triphosphate hydrolase</fullName>
    </submittedName>
    <submittedName>
        <fullName evidence="2">Septum-promoting GTP-binding-like protein</fullName>
    </submittedName>
</protein>
<evidence type="ECO:0000313" key="2">
    <source>
        <dbReference type="EMBL" id="AES88100.1"/>
    </source>
</evidence>
<dbReference type="SMART" id="SM00175">
    <property type="entry name" value="RAB"/>
    <property type="match status" value="1"/>
</dbReference>
<dbReference type="EnsemblPlants" id="AES88100">
    <property type="protein sequence ID" value="AES88100"/>
    <property type="gene ID" value="MTR_4g047870"/>
</dbReference>
<dbReference type="Proteomes" id="UP000265566">
    <property type="component" value="Chromosome 4"/>
</dbReference>
<evidence type="ECO:0000313" key="5">
    <source>
        <dbReference type="Proteomes" id="UP000002051"/>
    </source>
</evidence>
<sequence length="276" mass="30968">MSDFCLKNGHSFALRRRLHSRVSLLRRCILRALHRLLVCSGKQPGANATYSMLTPHSALPSPRASLLDSTVETAIQPPVFNTNELDTDLVSLKISLLGDCQIGKTSFLVKYVGNEKEQGVEQRKGPNQMDKTLVVSGARISYCIWEVQGDGKSEDQLPMACKDSVAILIMFDLTSRCTLNSVLGWYKEARKWNQTAIPVLIGTKFDDFIQLPIDMQWTIASEARTYAKALNATLFFSSATYNINVNKIFKFITAKLFDLPWTVERNLNVGEPIIDF</sequence>
<organism evidence="2 5">
    <name type="scientific">Medicago truncatula</name>
    <name type="common">Barrel medic</name>
    <name type="synonym">Medicago tribuloides</name>
    <dbReference type="NCBI Taxonomy" id="3880"/>
    <lineage>
        <taxon>Eukaryota</taxon>
        <taxon>Viridiplantae</taxon>
        <taxon>Streptophyta</taxon>
        <taxon>Embryophyta</taxon>
        <taxon>Tracheophyta</taxon>
        <taxon>Spermatophyta</taxon>
        <taxon>Magnoliopsida</taxon>
        <taxon>eudicotyledons</taxon>
        <taxon>Gunneridae</taxon>
        <taxon>Pentapetalae</taxon>
        <taxon>rosids</taxon>
        <taxon>fabids</taxon>
        <taxon>Fabales</taxon>
        <taxon>Fabaceae</taxon>
        <taxon>Papilionoideae</taxon>
        <taxon>50 kb inversion clade</taxon>
        <taxon>NPAAA clade</taxon>
        <taxon>Hologalegina</taxon>
        <taxon>IRL clade</taxon>
        <taxon>Trifolieae</taxon>
        <taxon>Medicago</taxon>
    </lineage>
</organism>
<reference evidence="2 5" key="2">
    <citation type="journal article" date="2014" name="BMC Genomics">
        <title>An improved genome release (version Mt4.0) for the model legume Medicago truncatula.</title>
        <authorList>
            <person name="Tang H."/>
            <person name="Krishnakumar V."/>
            <person name="Bidwell S."/>
            <person name="Rosen B."/>
            <person name="Chan A."/>
            <person name="Zhou S."/>
            <person name="Gentzbittel L."/>
            <person name="Childs K.L."/>
            <person name="Yandell M."/>
            <person name="Gundlach H."/>
            <person name="Mayer K.F."/>
            <person name="Schwartz D.C."/>
            <person name="Town C.D."/>
        </authorList>
    </citation>
    <scope>GENOME REANNOTATION</scope>
    <source>
        <strain evidence="4 5">cv. Jemalong A17</strain>
    </source>
</reference>
<dbReference type="HOGENOM" id="CLU_041217_0_1_1"/>
<dbReference type="GO" id="GO:0090404">
    <property type="term" value="C:pollen tube tip"/>
    <property type="evidence" value="ECO:0007669"/>
    <property type="project" value="EnsemblPlants"/>
</dbReference>
<evidence type="ECO:0000256" key="1">
    <source>
        <dbReference type="ARBA" id="ARBA00022741"/>
    </source>
</evidence>
<dbReference type="InterPro" id="IPR017231">
    <property type="entry name" value="Small_GTPase_Tem1/Spg1"/>
</dbReference>
<proteinExistence type="predicted"/>
<dbReference type="SMART" id="SM00174">
    <property type="entry name" value="RHO"/>
    <property type="match status" value="1"/>
</dbReference>
<dbReference type="Gene3D" id="3.40.50.300">
    <property type="entry name" value="P-loop containing nucleotide triphosphate hydrolases"/>
    <property type="match status" value="1"/>
</dbReference>
<accession>G7JDG8</accession>
<dbReference type="Proteomes" id="UP000002051">
    <property type="component" value="Chromosome 4"/>
</dbReference>
<dbReference type="PROSITE" id="PS51419">
    <property type="entry name" value="RAB"/>
    <property type="match status" value="1"/>
</dbReference>
<dbReference type="STRING" id="3880.G7JDG8"/>
<dbReference type="AlphaFoldDB" id="G7JDG8"/>
<keyword evidence="1" id="KW-0547">Nucleotide-binding</keyword>
<reference evidence="2 5" key="1">
    <citation type="journal article" date="2011" name="Nature">
        <title>The Medicago genome provides insight into the evolution of rhizobial symbioses.</title>
        <authorList>
            <person name="Young N.D."/>
            <person name="Debelle F."/>
            <person name="Oldroyd G.E."/>
            <person name="Geurts R."/>
            <person name="Cannon S.B."/>
            <person name="Udvardi M.K."/>
            <person name="Benedito V.A."/>
            <person name="Mayer K.F."/>
            <person name="Gouzy J."/>
            <person name="Schoof H."/>
            <person name="Van de Peer Y."/>
            <person name="Proost S."/>
            <person name="Cook D.R."/>
            <person name="Meyers B.C."/>
            <person name="Spannagl M."/>
            <person name="Cheung F."/>
            <person name="De Mita S."/>
            <person name="Krishnakumar V."/>
            <person name="Gundlach H."/>
            <person name="Zhou S."/>
            <person name="Mudge J."/>
            <person name="Bharti A.K."/>
            <person name="Murray J.D."/>
            <person name="Naoumkina M.A."/>
            <person name="Rosen B."/>
            <person name="Silverstein K.A."/>
            <person name="Tang H."/>
            <person name="Rombauts S."/>
            <person name="Zhao P.X."/>
            <person name="Zhou P."/>
            <person name="Barbe V."/>
            <person name="Bardou P."/>
            <person name="Bechner M."/>
            <person name="Bellec A."/>
            <person name="Berger A."/>
            <person name="Berges H."/>
            <person name="Bidwell S."/>
            <person name="Bisseling T."/>
            <person name="Choisne N."/>
            <person name="Couloux A."/>
            <person name="Denny R."/>
            <person name="Deshpande S."/>
            <person name="Dai X."/>
            <person name="Doyle J.J."/>
            <person name="Dudez A.M."/>
            <person name="Farmer A.D."/>
            <person name="Fouteau S."/>
            <person name="Franken C."/>
            <person name="Gibelin C."/>
            <person name="Gish J."/>
            <person name="Goldstein S."/>
            <person name="Gonzalez A.J."/>
            <person name="Green P.J."/>
            <person name="Hallab A."/>
            <person name="Hartog M."/>
            <person name="Hua A."/>
            <person name="Humphray S.J."/>
            <person name="Jeong D.H."/>
            <person name="Jing Y."/>
            <person name="Jocker A."/>
            <person name="Kenton S.M."/>
            <person name="Kim D.J."/>
            <person name="Klee K."/>
            <person name="Lai H."/>
            <person name="Lang C."/>
            <person name="Lin S."/>
            <person name="Macmil S.L."/>
            <person name="Magdelenat G."/>
            <person name="Matthews L."/>
            <person name="McCorrison J."/>
            <person name="Monaghan E.L."/>
            <person name="Mun J.H."/>
            <person name="Najar F.Z."/>
            <person name="Nicholson C."/>
            <person name="Noirot C."/>
            <person name="O'Bleness M."/>
            <person name="Paule C.R."/>
            <person name="Poulain J."/>
            <person name="Prion F."/>
            <person name="Qin B."/>
            <person name="Qu C."/>
            <person name="Retzel E.F."/>
            <person name="Riddle C."/>
            <person name="Sallet E."/>
            <person name="Samain S."/>
            <person name="Samson N."/>
            <person name="Sanders I."/>
            <person name="Saurat O."/>
            <person name="Scarpelli C."/>
            <person name="Schiex T."/>
            <person name="Segurens B."/>
            <person name="Severin A.J."/>
            <person name="Sherrier D.J."/>
            <person name="Shi R."/>
            <person name="Sims S."/>
            <person name="Singer S.R."/>
            <person name="Sinharoy S."/>
            <person name="Sterck L."/>
            <person name="Viollet A."/>
            <person name="Wang B.B."/>
            <person name="Wang K."/>
            <person name="Wang M."/>
            <person name="Wang X."/>
            <person name="Warfsmann J."/>
            <person name="Weissenbach J."/>
            <person name="White D.D."/>
            <person name="White J.D."/>
            <person name="Wiley G.B."/>
            <person name="Wincker P."/>
            <person name="Xing Y."/>
            <person name="Yang L."/>
            <person name="Yao Z."/>
            <person name="Ying F."/>
            <person name="Zhai J."/>
            <person name="Zhou L."/>
            <person name="Zuber A."/>
            <person name="Denarie J."/>
            <person name="Dixon R.A."/>
            <person name="May G.D."/>
            <person name="Schwartz D.C."/>
            <person name="Rogers J."/>
            <person name="Quetier F."/>
            <person name="Town C.D."/>
            <person name="Roe B.A."/>
        </authorList>
    </citation>
    <scope>NUCLEOTIDE SEQUENCE [LARGE SCALE GENOMIC DNA]</scope>
    <source>
        <strain evidence="2">A17</strain>
        <strain evidence="4 5">cv. Jemalong A17</strain>
    </source>
</reference>
<dbReference type="OMA" id="GPNQMDK"/>
<name>G7JDG8_MEDTR</name>
<dbReference type="GO" id="GO:0003924">
    <property type="term" value="F:GTPase activity"/>
    <property type="evidence" value="ECO:0000318"/>
    <property type="project" value="GO_Central"/>
</dbReference>
<reference evidence="3" key="4">
    <citation type="journal article" date="2018" name="Nat. Plants">
        <title>Whole-genome landscape of Medicago truncatula symbiotic genes.</title>
        <authorList>
            <person name="Pecrix Y."/>
            <person name="Gamas P."/>
            <person name="Carrere S."/>
        </authorList>
    </citation>
    <scope>NUCLEOTIDE SEQUENCE</scope>
    <source>
        <tissue evidence="3">Leaves</tissue>
    </source>
</reference>
<dbReference type="EMBL" id="CM001220">
    <property type="protein sequence ID" value="AES88100.1"/>
    <property type="molecule type" value="Genomic_DNA"/>
</dbReference>
<dbReference type="InterPro" id="IPR001806">
    <property type="entry name" value="Small_GTPase"/>
</dbReference>
<dbReference type="InterPro" id="IPR027417">
    <property type="entry name" value="P-loop_NTPase"/>
</dbReference>
<evidence type="ECO:0000313" key="4">
    <source>
        <dbReference type="EnsemblPlants" id="AES88100"/>
    </source>
</evidence>
<dbReference type="PaxDb" id="3880-AES88100"/>
<dbReference type="PRINTS" id="PR00449">
    <property type="entry name" value="RASTRNSFRMNG"/>
</dbReference>
<gene>
    <name evidence="4" type="primary">11443396</name>
    <name evidence="2" type="ordered locus">MTR_4g047870</name>
    <name evidence="3" type="ORF">MtrunA17_Chr4g0024431</name>
</gene>
<keyword evidence="5" id="KW-1185">Reference proteome</keyword>
<keyword evidence="3" id="KW-0378">Hydrolase</keyword>